<dbReference type="PANTHER" id="PTHR22916">
    <property type="entry name" value="GLYCOSYLTRANSFERASE"/>
    <property type="match status" value="1"/>
</dbReference>
<dbReference type="EMBL" id="CP137852">
    <property type="protein sequence ID" value="WPB83358.1"/>
    <property type="molecule type" value="Genomic_DNA"/>
</dbReference>
<dbReference type="Pfam" id="PF00535">
    <property type="entry name" value="Glycos_transf_2"/>
    <property type="match status" value="1"/>
</dbReference>
<dbReference type="GO" id="GO:0016757">
    <property type="term" value="F:glycosyltransferase activity"/>
    <property type="evidence" value="ECO:0007669"/>
    <property type="project" value="UniProtKB-KW"/>
</dbReference>
<dbReference type="SUPFAM" id="SSF53448">
    <property type="entry name" value="Nucleotide-diphospho-sugar transferases"/>
    <property type="match status" value="1"/>
</dbReference>
<sequence length="245" mass="27238">MTDVSAILNVHREGVLAHASLLSMAHAAGQARAAGLQVELIAVADCTDQVTLDVLAGHPGVRVVQTEVNDLGIARNEGVREAQGRYITFLDGDDLWGPGWILRAHQAAIRAAEPSVWHPEASLFFGQDAAPQWLPHPDGETIEGDWVVLGMRNHWTSPSFAERTVYERVPYRRTDLGKQSGYEDWCWNCETTAAGLVHRVVPDTAHLIRVRPDSMVRRTINTHSLMTPSLLFRSRIGWLRPVEDE</sequence>
<dbReference type="Proteomes" id="UP001305521">
    <property type="component" value="Chromosome"/>
</dbReference>
<accession>A0ABZ0PCD2</accession>
<feature type="domain" description="Glycosyltransferase 2-like" evidence="1">
    <location>
        <begin position="34"/>
        <end position="104"/>
    </location>
</feature>
<organism evidence="2 3">
    <name type="scientific">Sediminicoccus rosea</name>
    <dbReference type="NCBI Taxonomy" id="1225128"/>
    <lineage>
        <taxon>Bacteria</taxon>
        <taxon>Pseudomonadati</taxon>
        <taxon>Pseudomonadota</taxon>
        <taxon>Alphaproteobacteria</taxon>
        <taxon>Acetobacterales</taxon>
        <taxon>Roseomonadaceae</taxon>
        <taxon>Sediminicoccus</taxon>
    </lineage>
</organism>
<keyword evidence="2" id="KW-0808">Transferase</keyword>
<keyword evidence="3" id="KW-1185">Reference proteome</keyword>
<dbReference type="PANTHER" id="PTHR22916:SF3">
    <property type="entry name" value="UDP-GLCNAC:BETAGAL BETA-1,3-N-ACETYLGLUCOSAMINYLTRANSFERASE-LIKE PROTEIN 1"/>
    <property type="match status" value="1"/>
</dbReference>
<dbReference type="RefSeq" id="WP_318647336.1">
    <property type="nucleotide sequence ID" value="NZ_CP137852.1"/>
</dbReference>
<proteinExistence type="predicted"/>
<name>A0ABZ0PCD2_9PROT</name>
<dbReference type="InterPro" id="IPR001173">
    <property type="entry name" value="Glyco_trans_2-like"/>
</dbReference>
<dbReference type="Gene3D" id="3.90.550.10">
    <property type="entry name" value="Spore Coat Polysaccharide Biosynthesis Protein SpsA, Chain A"/>
    <property type="match status" value="1"/>
</dbReference>
<dbReference type="EC" id="2.4.-.-" evidence="2"/>
<evidence type="ECO:0000313" key="3">
    <source>
        <dbReference type="Proteomes" id="UP001305521"/>
    </source>
</evidence>
<keyword evidence="2" id="KW-0328">Glycosyltransferase</keyword>
<evidence type="ECO:0000259" key="1">
    <source>
        <dbReference type="Pfam" id="PF00535"/>
    </source>
</evidence>
<reference evidence="2 3" key="1">
    <citation type="submission" date="2023-11" db="EMBL/GenBank/DDBJ databases">
        <title>Arctic aerobic anoxygenic photoheterotroph Sediminicoccus rosea KRV36 adapts its photosynthesis to long days of polar summer.</title>
        <authorList>
            <person name="Tomasch J."/>
            <person name="Kopejtka K."/>
            <person name="Bily T."/>
            <person name="Gardiner A.T."/>
            <person name="Gardian Z."/>
            <person name="Shivaramu S."/>
            <person name="Koblizek M."/>
            <person name="Engelhardt F."/>
            <person name="Kaftan D."/>
        </authorList>
    </citation>
    <scope>NUCLEOTIDE SEQUENCE [LARGE SCALE GENOMIC DNA]</scope>
    <source>
        <strain evidence="2 3">R-30</strain>
    </source>
</reference>
<dbReference type="InterPro" id="IPR029044">
    <property type="entry name" value="Nucleotide-diphossugar_trans"/>
</dbReference>
<gene>
    <name evidence="2" type="ORF">R9Z33_14735</name>
</gene>
<evidence type="ECO:0000313" key="2">
    <source>
        <dbReference type="EMBL" id="WPB83358.1"/>
    </source>
</evidence>
<protein>
    <submittedName>
        <fullName evidence="2">Glycosyltransferase family A protein</fullName>
        <ecNumber evidence="2">2.4.-.-</ecNumber>
    </submittedName>
</protein>
<dbReference type="CDD" id="cd00761">
    <property type="entry name" value="Glyco_tranf_GTA_type"/>
    <property type="match status" value="1"/>
</dbReference>